<organism evidence="1 2">
    <name type="scientific">Larinioides sclopetarius</name>
    <dbReference type="NCBI Taxonomy" id="280406"/>
    <lineage>
        <taxon>Eukaryota</taxon>
        <taxon>Metazoa</taxon>
        <taxon>Ecdysozoa</taxon>
        <taxon>Arthropoda</taxon>
        <taxon>Chelicerata</taxon>
        <taxon>Arachnida</taxon>
        <taxon>Araneae</taxon>
        <taxon>Araneomorphae</taxon>
        <taxon>Entelegynae</taxon>
        <taxon>Araneoidea</taxon>
        <taxon>Araneidae</taxon>
        <taxon>Larinioides</taxon>
    </lineage>
</organism>
<keyword evidence="2" id="KW-1185">Reference proteome</keyword>
<evidence type="ECO:0000313" key="2">
    <source>
        <dbReference type="Proteomes" id="UP001497382"/>
    </source>
</evidence>
<evidence type="ECO:0000313" key="1">
    <source>
        <dbReference type="EMBL" id="CAL1268895.1"/>
    </source>
</evidence>
<protein>
    <submittedName>
        <fullName evidence="1">Uncharacterized protein</fullName>
    </submittedName>
</protein>
<name>A0AAV1ZB49_9ARAC</name>
<sequence>MAQYKAQVIHLDAELSAVLQRMMYLERGNAYYGGLEDTINEEEFMFPLFWRCRQTCRAEWPTPIRSRAA</sequence>
<dbReference type="Proteomes" id="UP001497382">
    <property type="component" value="Unassembled WGS sequence"/>
</dbReference>
<gene>
    <name evidence="1" type="ORF">LARSCL_LOCUS4442</name>
</gene>
<dbReference type="EMBL" id="CAXIEN010000036">
    <property type="protein sequence ID" value="CAL1268895.1"/>
    <property type="molecule type" value="Genomic_DNA"/>
</dbReference>
<reference evidence="1 2" key="1">
    <citation type="submission" date="2024-04" db="EMBL/GenBank/DDBJ databases">
        <authorList>
            <person name="Rising A."/>
            <person name="Reimegard J."/>
            <person name="Sonavane S."/>
            <person name="Akerstrom W."/>
            <person name="Nylinder S."/>
            <person name="Hedman E."/>
            <person name="Kallberg Y."/>
        </authorList>
    </citation>
    <scope>NUCLEOTIDE SEQUENCE [LARGE SCALE GENOMIC DNA]</scope>
</reference>
<accession>A0AAV1ZB49</accession>
<dbReference type="AlphaFoldDB" id="A0AAV1ZB49"/>
<comment type="caution">
    <text evidence="1">The sequence shown here is derived from an EMBL/GenBank/DDBJ whole genome shotgun (WGS) entry which is preliminary data.</text>
</comment>
<proteinExistence type="predicted"/>